<keyword evidence="3" id="KW-1185">Reference proteome</keyword>
<reference evidence="3" key="1">
    <citation type="journal article" date="2019" name="Int. J. Syst. Evol. Microbiol.">
        <title>The Global Catalogue of Microorganisms (GCM) 10K type strain sequencing project: providing services to taxonomists for standard genome sequencing and annotation.</title>
        <authorList>
            <consortium name="The Broad Institute Genomics Platform"/>
            <consortium name="The Broad Institute Genome Sequencing Center for Infectious Disease"/>
            <person name="Wu L."/>
            <person name="Ma J."/>
        </authorList>
    </citation>
    <scope>NUCLEOTIDE SEQUENCE [LARGE SCALE GENOMIC DNA]</scope>
    <source>
        <strain evidence="3">JCM 17563</strain>
    </source>
</reference>
<evidence type="ECO:0000256" key="1">
    <source>
        <dbReference type="SAM" id="MobiDB-lite"/>
    </source>
</evidence>
<feature type="region of interest" description="Disordered" evidence="1">
    <location>
        <begin position="106"/>
        <end position="130"/>
    </location>
</feature>
<protein>
    <submittedName>
        <fullName evidence="2">Uncharacterized protein</fullName>
    </submittedName>
</protein>
<dbReference type="Proteomes" id="UP001500235">
    <property type="component" value="Unassembled WGS sequence"/>
</dbReference>
<comment type="caution">
    <text evidence="2">The sequence shown here is derived from an EMBL/GenBank/DDBJ whole genome shotgun (WGS) entry which is preliminary data.</text>
</comment>
<feature type="compositionally biased region" description="Basic and acidic residues" evidence="1">
    <location>
        <begin position="109"/>
        <end position="127"/>
    </location>
</feature>
<accession>A0ABP7TAX5</accession>
<gene>
    <name evidence="2" type="ORF">GCM10022280_25130</name>
</gene>
<organism evidence="2 3">
    <name type="scientific">Sphingomonas swuensis</name>
    <dbReference type="NCBI Taxonomy" id="977800"/>
    <lineage>
        <taxon>Bacteria</taxon>
        <taxon>Pseudomonadati</taxon>
        <taxon>Pseudomonadota</taxon>
        <taxon>Alphaproteobacteria</taxon>
        <taxon>Sphingomonadales</taxon>
        <taxon>Sphingomonadaceae</taxon>
        <taxon>Sphingomonas</taxon>
    </lineage>
</organism>
<evidence type="ECO:0000313" key="2">
    <source>
        <dbReference type="EMBL" id="GAA4023377.1"/>
    </source>
</evidence>
<name>A0ABP7TAX5_9SPHN</name>
<proteinExistence type="predicted"/>
<evidence type="ECO:0000313" key="3">
    <source>
        <dbReference type="Proteomes" id="UP001500235"/>
    </source>
</evidence>
<sequence>MRRLIVPSQRFVSPGEFEMTGHDPRISALARSGPLGDCPLSIVVAVGLPATHDPFPRRRDSGRRPRISNYNQAIYNIDLGVARNVFPEVSARSVIASVTTMSGPAPARLRRDYRPVDPHEGAGDRVAEGSGKACRLDDDYGAAAAGTWADML</sequence>
<dbReference type="EMBL" id="BAABBQ010000001">
    <property type="protein sequence ID" value="GAA4023377.1"/>
    <property type="molecule type" value="Genomic_DNA"/>
</dbReference>